<dbReference type="RefSeq" id="WP_118303646.1">
    <property type="nucleotide sequence ID" value="NZ_BMPA01000004.1"/>
</dbReference>
<dbReference type="Proteomes" id="UP000576368">
    <property type="component" value="Unassembled WGS sequence"/>
</dbReference>
<reference evidence="6 8" key="2">
    <citation type="submission" date="2020-03" db="EMBL/GenBank/DDBJ databases">
        <title>Genomic Encyclopedia of Type Strains, Phase IV (KMG-IV): sequencing the most valuable type-strain genomes for metagenomic binning, comparative biology and taxonomic classification.</title>
        <authorList>
            <person name="Goeker M."/>
        </authorList>
    </citation>
    <scope>NUCLEOTIDE SEQUENCE [LARGE SCALE GENOMIC DNA]</scope>
    <source>
        <strain evidence="6 8">DSM 105722</strain>
    </source>
</reference>
<evidence type="ECO:0000256" key="4">
    <source>
        <dbReference type="RuleBase" id="RU366026"/>
    </source>
</evidence>
<dbReference type="InterPro" id="IPR029499">
    <property type="entry name" value="PduO-typ"/>
</dbReference>
<reference evidence="7 9" key="1">
    <citation type="submission" date="2019-09" db="EMBL/GenBank/DDBJ databases">
        <title>Butyricimonas paravirosa DSM 105722 (=214-4 = JCM 18677 = CCUG 65563).</title>
        <authorList>
            <person name="Le Roy T."/>
            <person name="Cani P.D."/>
        </authorList>
    </citation>
    <scope>NUCLEOTIDE SEQUENCE [LARGE SCALE GENOMIC DNA]</scope>
    <source>
        <strain evidence="7 9">DSM 105722</strain>
    </source>
</reference>
<dbReference type="GeneID" id="86892672"/>
<keyword evidence="2 4" id="KW-0547">Nucleotide-binding</keyword>
<dbReference type="EC" id="2.5.1.17" evidence="4"/>
<comment type="pathway">
    <text evidence="4">Cofactor biosynthesis; adenosylcobalamin biosynthesis; adenosylcobalamin from cob(II)yrinate a,c-diamide: step 2/7.</text>
</comment>
<keyword evidence="3 4" id="KW-0067">ATP-binding</keyword>
<comment type="catalytic activity">
    <reaction evidence="4">
        <text>2 cob(II)yrinate a,c diamide + reduced [electron-transfer flavoprotein] + 2 ATP = 2 adenosylcob(III)yrinate a,c-diamide + 2 triphosphate + oxidized [electron-transfer flavoprotein] + 3 H(+)</text>
        <dbReference type="Rhea" id="RHEA:11528"/>
        <dbReference type="Rhea" id="RHEA-COMP:10685"/>
        <dbReference type="Rhea" id="RHEA-COMP:10686"/>
        <dbReference type="ChEBI" id="CHEBI:15378"/>
        <dbReference type="ChEBI" id="CHEBI:18036"/>
        <dbReference type="ChEBI" id="CHEBI:30616"/>
        <dbReference type="ChEBI" id="CHEBI:57692"/>
        <dbReference type="ChEBI" id="CHEBI:58307"/>
        <dbReference type="ChEBI" id="CHEBI:58503"/>
        <dbReference type="ChEBI" id="CHEBI:58537"/>
        <dbReference type="EC" id="2.5.1.17"/>
    </reaction>
</comment>
<dbReference type="AlphaFoldDB" id="A0A7X6BJP3"/>
<evidence type="ECO:0000313" key="6">
    <source>
        <dbReference type="EMBL" id="NJC17847.1"/>
    </source>
</evidence>
<dbReference type="Proteomes" id="UP001302374">
    <property type="component" value="Chromosome"/>
</dbReference>
<evidence type="ECO:0000256" key="1">
    <source>
        <dbReference type="ARBA" id="ARBA00022679"/>
    </source>
</evidence>
<dbReference type="SUPFAM" id="SSF89028">
    <property type="entry name" value="Cobalamin adenosyltransferase-like"/>
    <property type="match status" value="1"/>
</dbReference>
<sequence length="191" mass="22107">MRIYTKGGDKGTTGIFGGSRVDKDDIRIETNGTLDELNATLGVIRALLDEKDERQEILAYIQRTLMIVMSQVATPSNIREQNQNILPEDIDRYCEQQIDRMNSEMQYPSTHFILPGGTLISAQCHVARTIARRAERRLCTLNKTDEVPPLILRFVNRLSDLLFTMARWEMDQQGAEEERWKAFLYKKRINE</sequence>
<evidence type="ECO:0000313" key="7">
    <source>
        <dbReference type="EMBL" id="WOF13529.1"/>
    </source>
</evidence>
<name>A0A7X6BJP3_9BACT</name>
<dbReference type="GO" id="GO:0005524">
    <property type="term" value="F:ATP binding"/>
    <property type="evidence" value="ECO:0007669"/>
    <property type="project" value="UniProtKB-UniRule"/>
</dbReference>
<dbReference type="InterPro" id="IPR036451">
    <property type="entry name" value="CblAdoTrfase-like_sf"/>
</dbReference>
<dbReference type="NCBIfam" id="TIGR00636">
    <property type="entry name" value="PduO_Nterm"/>
    <property type="match status" value="1"/>
</dbReference>
<gene>
    <name evidence="7" type="ORF">F1644_15210</name>
    <name evidence="6" type="ORF">GGR15_001462</name>
</gene>
<dbReference type="GO" id="GO:0009236">
    <property type="term" value="P:cobalamin biosynthetic process"/>
    <property type="evidence" value="ECO:0007669"/>
    <property type="project" value="UniProtKB-UniRule"/>
</dbReference>
<dbReference type="PANTHER" id="PTHR12213:SF0">
    <property type="entry name" value="CORRINOID ADENOSYLTRANSFERASE MMAB"/>
    <property type="match status" value="1"/>
</dbReference>
<protein>
    <recommendedName>
        <fullName evidence="4">Corrinoid adenosyltransferase</fullName>
        <ecNumber evidence="4">2.5.1.17</ecNumber>
    </recommendedName>
    <alternativeName>
        <fullName evidence="4">Cob(II)alamin adenosyltransferase</fullName>
    </alternativeName>
    <alternativeName>
        <fullName evidence="4">Cob(II)yrinic acid a,c-diamide adenosyltransferase</fullName>
    </alternativeName>
    <alternativeName>
        <fullName evidence="4">Cobinamide/cobalamin adenosyltransferase</fullName>
    </alternativeName>
</protein>
<dbReference type="Gene3D" id="1.20.1200.10">
    <property type="entry name" value="Cobalamin adenosyltransferase-like"/>
    <property type="match status" value="1"/>
</dbReference>
<comment type="similarity">
    <text evidence="4">Belongs to the Cob(I)alamin adenosyltransferase family.</text>
</comment>
<dbReference type="GO" id="GO:0008817">
    <property type="term" value="F:corrinoid adenosyltransferase activity"/>
    <property type="evidence" value="ECO:0007669"/>
    <property type="project" value="UniProtKB-UniRule"/>
</dbReference>
<proteinExistence type="inferred from homology"/>
<keyword evidence="1 4" id="KW-0808">Transferase</keyword>
<evidence type="ECO:0000256" key="2">
    <source>
        <dbReference type="ARBA" id="ARBA00022741"/>
    </source>
</evidence>
<dbReference type="Pfam" id="PF01923">
    <property type="entry name" value="Cob_adeno_trans"/>
    <property type="match status" value="1"/>
</dbReference>
<dbReference type="EMBL" id="CP043839">
    <property type="protein sequence ID" value="WOF13529.1"/>
    <property type="molecule type" value="Genomic_DNA"/>
</dbReference>
<keyword evidence="4" id="KW-0169">Cobalamin biosynthesis</keyword>
<dbReference type="InterPro" id="IPR016030">
    <property type="entry name" value="CblAdoTrfase-like"/>
</dbReference>
<keyword evidence="9" id="KW-1185">Reference proteome</keyword>
<evidence type="ECO:0000256" key="3">
    <source>
        <dbReference type="ARBA" id="ARBA00022840"/>
    </source>
</evidence>
<dbReference type="EMBL" id="JAATLI010000004">
    <property type="protein sequence ID" value="NJC17847.1"/>
    <property type="molecule type" value="Genomic_DNA"/>
</dbReference>
<evidence type="ECO:0000313" key="9">
    <source>
        <dbReference type="Proteomes" id="UP001302374"/>
    </source>
</evidence>
<dbReference type="UniPathway" id="UPA00148">
    <property type="reaction ID" value="UER00233"/>
</dbReference>
<evidence type="ECO:0000259" key="5">
    <source>
        <dbReference type="Pfam" id="PF01923"/>
    </source>
</evidence>
<evidence type="ECO:0000313" key="8">
    <source>
        <dbReference type="Proteomes" id="UP000576368"/>
    </source>
</evidence>
<accession>A0A7X6BJP3</accession>
<comment type="catalytic activity">
    <reaction evidence="4">
        <text>2 cob(II)alamin + reduced [electron-transfer flavoprotein] + 2 ATP = 2 adenosylcob(III)alamin + 2 triphosphate + oxidized [electron-transfer flavoprotein] + 3 H(+)</text>
        <dbReference type="Rhea" id="RHEA:28671"/>
        <dbReference type="Rhea" id="RHEA-COMP:10685"/>
        <dbReference type="Rhea" id="RHEA-COMP:10686"/>
        <dbReference type="ChEBI" id="CHEBI:15378"/>
        <dbReference type="ChEBI" id="CHEBI:16304"/>
        <dbReference type="ChEBI" id="CHEBI:18036"/>
        <dbReference type="ChEBI" id="CHEBI:18408"/>
        <dbReference type="ChEBI" id="CHEBI:30616"/>
        <dbReference type="ChEBI" id="CHEBI:57692"/>
        <dbReference type="ChEBI" id="CHEBI:58307"/>
        <dbReference type="EC" id="2.5.1.17"/>
    </reaction>
</comment>
<feature type="domain" description="Cobalamin adenosyltransferase-like" evidence="5">
    <location>
        <begin position="3"/>
        <end position="168"/>
    </location>
</feature>
<organism evidence="6 8">
    <name type="scientific">Butyricimonas paravirosa</name>
    <dbReference type="NCBI Taxonomy" id="1472417"/>
    <lineage>
        <taxon>Bacteria</taxon>
        <taxon>Pseudomonadati</taxon>
        <taxon>Bacteroidota</taxon>
        <taxon>Bacteroidia</taxon>
        <taxon>Bacteroidales</taxon>
        <taxon>Odoribacteraceae</taxon>
        <taxon>Butyricimonas</taxon>
    </lineage>
</organism>
<dbReference type="PANTHER" id="PTHR12213">
    <property type="entry name" value="CORRINOID ADENOSYLTRANSFERASE"/>
    <property type="match status" value="1"/>
</dbReference>